<feature type="domain" description="Nephrocystin 3-like N-terminal" evidence="3">
    <location>
        <begin position="40"/>
        <end position="210"/>
    </location>
</feature>
<dbReference type="GeneID" id="70251003"/>
<dbReference type="InterPro" id="IPR036770">
    <property type="entry name" value="Ankyrin_rpt-contain_sf"/>
</dbReference>
<feature type="repeat" description="ANK" evidence="2">
    <location>
        <begin position="733"/>
        <end position="765"/>
    </location>
</feature>
<protein>
    <recommendedName>
        <fullName evidence="3">Nephrocystin 3-like N-terminal domain-containing protein</fullName>
    </recommendedName>
</protein>
<evidence type="ECO:0000313" key="4">
    <source>
        <dbReference type="EMBL" id="KAH8693560.1"/>
    </source>
</evidence>
<dbReference type="SUPFAM" id="SSF48403">
    <property type="entry name" value="Ankyrin repeat"/>
    <property type="match status" value="1"/>
</dbReference>
<dbReference type="InterPro" id="IPR027417">
    <property type="entry name" value="P-loop_NTPase"/>
</dbReference>
<dbReference type="Pfam" id="PF24883">
    <property type="entry name" value="NPHP3_N"/>
    <property type="match status" value="1"/>
</dbReference>
<keyword evidence="5" id="KW-1185">Reference proteome</keyword>
<dbReference type="InterPro" id="IPR056884">
    <property type="entry name" value="NPHP3-like_N"/>
</dbReference>
<dbReference type="SMART" id="SM00248">
    <property type="entry name" value="ANK"/>
    <property type="match status" value="3"/>
</dbReference>
<evidence type="ECO:0000256" key="2">
    <source>
        <dbReference type="PROSITE-ProRule" id="PRU00023"/>
    </source>
</evidence>
<name>A0AAD4KM88_9EURO</name>
<dbReference type="Gene3D" id="1.25.40.20">
    <property type="entry name" value="Ankyrin repeat-containing domain"/>
    <property type="match status" value="1"/>
</dbReference>
<proteinExistence type="predicted"/>
<evidence type="ECO:0000259" key="3">
    <source>
        <dbReference type="Pfam" id="PF24883"/>
    </source>
</evidence>
<dbReference type="PANTHER" id="PTHR10039:SF14">
    <property type="entry name" value="NACHT DOMAIN-CONTAINING PROTEIN"/>
    <property type="match status" value="1"/>
</dbReference>
<evidence type="ECO:0000256" key="1">
    <source>
        <dbReference type="ARBA" id="ARBA00022737"/>
    </source>
</evidence>
<reference evidence="4" key="1">
    <citation type="submission" date="2021-12" db="EMBL/GenBank/DDBJ databases">
        <title>Convergent genome expansion in fungi linked to evolution of root-endophyte symbiosis.</title>
        <authorList>
            <consortium name="DOE Joint Genome Institute"/>
            <person name="Ke Y.-H."/>
            <person name="Bonito G."/>
            <person name="Liao H.-L."/>
            <person name="Looney B."/>
            <person name="Rojas-Flechas A."/>
            <person name="Nash J."/>
            <person name="Hameed K."/>
            <person name="Schadt C."/>
            <person name="Martin F."/>
            <person name="Crous P.W."/>
            <person name="Miettinen O."/>
            <person name="Magnuson J.K."/>
            <person name="Labbe J."/>
            <person name="Jacobson D."/>
            <person name="Doktycz M.J."/>
            <person name="Veneault-Fourrey C."/>
            <person name="Kuo A."/>
            <person name="Mondo S."/>
            <person name="Calhoun S."/>
            <person name="Riley R."/>
            <person name="Ohm R."/>
            <person name="LaButti K."/>
            <person name="Andreopoulos B."/>
            <person name="Pangilinan J."/>
            <person name="Nolan M."/>
            <person name="Tritt A."/>
            <person name="Clum A."/>
            <person name="Lipzen A."/>
            <person name="Daum C."/>
            <person name="Barry K."/>
            <person name="Grigoriev I.V."/>
            <person name="Vilgalys R."/>
        </authorList>
    </citation>
    <scope>NUCLEOTIDE SEQUENCE</scope>
    <source>
        <strain evidence="4">PMI_201</strain>
    </source>
</reference>
<comment type="caution">
    <text evidence="4">The sequence shown here is derived from an EMBL/GenBank/DDBJ whole genome shotgun (WGS) entry which is preliminary data.</text>
</comment>
<keyword evidence="1" id="KW-0677">Repeat</keyword>
<keyword evidence="2" id="KW-0040">ANK repeat</keyword>
<dbReference type="InterPro" id="IPR002110">
    <property type="entry name" value="Ankyrin_rpt"/>
</dbReference>
<dbReference type="Proteomes" id="UP001201262">
    <property type="component" value="Unassembled WGS sequence"/>
</dbReference>
<dbReference type="PANTHER" id="PTHR10039">
    <property type="entry name" value="AMELOGENIN"/>
    <property type="match status" value="1"/>
</dbReference>
<accession>A0AAD4KM88</accession>
<gene>
    <name evidence="4" type="ORF">BGW36DRAFT_429605</name>
</gene>
<dbReference type="Gene3D" id="3.40.50.300">
    <property type="entry name" value="P-loop containing nucleotide triphosphate hydrolases"/>
    <property type="match status" value="1"/>
</dbReference>
<dbReference type="PROSITE" id="PS50088">
    <property type="entry name" value="ANK_REPEAT"/>
    <property type="match status" value="1"/>
</dbReference>
<evidence type="ECO:0000313" key="5">
    <source>
        <dbReference type="Proteomes" id="UP001201262"/>
    </source>
</evidence>
<dbReference type="Pfam" id="PF00023">
    <property type="entry name" value="Ank"/>
    <property type="match status" value="1"/>
</dbReference>
<organism evidence="4 5">
    <name type="scientific">Talaromyces proteolyticus</name>
    <dbReference type="NCBI Taxonomy" id="1131652"/>
    <lineage>
        <taxon>Eukaryota</taxon>
        <taxon>Fungi</taxon>
        <taxon>Dikarya</taxon>
        <taxon>Ascomycota</taxon>
        <taxon>Pezizomycotina</taxon>
        <taxon>Eurotiomycetes</taxon>
        <taxon>Eurotiomycetidae</taxon>
        <taxon>Eurotiales</taxon>
        <taxon>Trichocomaceae</taxon>
        <taxon>Talaromyces</taxon>
        <taxon>Talaromyces sect. Bacilispori</taxon>
    </lineage>
</organism>
<dbReference type="EMBL" id="JAJTJA010000009">
    <property type="protein sequence ID" value="KAH8693560.1"/>
    <property type="molecule type" value="Genomic_DNA"/>
</dbReference>
<dbReference type="RefSeq" id="XP_046069230.1">
    <property type="nucleotide sequence ID" value="XM_046220716.1"/>
</dbReference>
<dbReference type="PROSITE" id="PS50297">
    <property type="entry name" value="ANK_REP_REGION"/>
    <property type="match status" value="1"/>
</dbReference>
<dbReference type="AlphaFoldDB" id="A0AAD4KM88"/>
<sequence length="787" mass="89035">MADSSIQGSLASTGSEGRNITPDFCKITSGKEFHRTREPNTLDWVFSHPQLQEFRASTRNEILWFAAPAGCGKSVSTRSIIEENIFHSVDGLVCACFILKDGSKRQKPATALQALLYQMFTARPQLFNRYAADYVKQTNNGLLHDKVALWDIFKKALADPILGKEVVCIMDGLDECDDTAWLIASLMQLWFDVERSEADSRPILKIFLTSDPRVEFQILFRSTQRLREIHPSESVEEIKSDLRTLYRYRLDRLPCSSSDRLKIDERFHKLGSETANYLWFSLYWPRIEKTIISQRRAERSKLLSRIPQTLDKLYKHLLKGSQDEDTEAWMFRMVFGAVEPLTLTELNAAFAISSEATSYTNLNLKQPGQFRQYLNQLCGPLLTTIDDKVYFIHHSFRDFLCHTSSFKRHTGKFMHKISKADCHTALAEVCCRVLKPRECKNEVTNDAKRRKTSSGFQRNKQTSDDIISHNPFLRYAAINWHQHAKLSRKHGPEINEIIQDLCTPKEAGKIPRGLGILSHQRRPEMAELAAEIEKIVPRHTLSTNATTILVLYIAAWLGLHTLLKHMLSKKPPRGASANLAATLINHAPRTGYLTPLGIAAKRGHIEATKLLLLKSETEPLDPNISPQLSLQLSGDVKWNTLFHCARSVAKAADAPAISRVEKQYKGQLVTATMSGEYQYVENLLANGPDPSEFDFKDVYCAALYSSLEVDEPNTNVIVRLLEVGADANYRRDNAETILEVAALHEDPELVKMLIEAGADPNVYSGNGKHWYEHVGMKDVAREAGLRV</sequence>